<comment type="caution">
    <text evidence="17">The sequence shown here is derived from an EMBL/GenBank/DDBJ whole genome shotgun (WGS) entry which is preliminary data.</text>
</comment>
<evidence type="ECO:0000256" key="9">
    <source>
        <dbReference type="ARBA" id="ARBA00023065"/>
    </source>
</evidence>
<dbReference type="GO" id="GO:0008076">
    <property type="term" value="C:voltage-gated potassium channel complex"/>
    <property type="evidence" value="ECO:0007669"/>
    <property type="project" value="TreeGrafter"/>
</dbReference>
<evidence type="ECO:0000256" key="8">
    <source>
        <dbReference type="ARBA" id="ARBA00022989"/>
    </source>
</evidence>
<evidence type="ECO:0000256" key="12">
    <source>
        <dbReference type="ARBA" id="ARBA00034430"/>
    </source>
</evidence>
<dbReference type="FunFam" id="1.20.120.350:FF:000017">
    <property type="entry name" value="potassium voltage-gated channel subfamily KQT member 1"/>
    <property type="match status" value="1"/>
</dbReference>
<comment type="catalytic activity">
    <reaction evidence="12">
        <text>K(+)(in) = K(+)(out)</text>
        <dbReference type="Rhea" id="RHEA:29463"/>
        <dbReference type="ChEBI" id="CHEBI:29103"/>
    </reaction>
</comment>
<dbReference type="PANTHER" id="PTHR47735">
    <property type="entry name" value="POTASSIUM VOLTAGE-GATED CHANNEL SUBFAMILY KQT MEMBER 4"/>
    <property type="match status" value="1"/>
</dbReference>
<evidence type="ECO:0000256" key="13">
    <source>
        <dbReference type="SAM" id="MobiDB-lite"/>
    </source>
</evidence>
<feature type="transmembrane region" description="Helical" evidence="14">
    <location>
        <begin position="297"/>
        <end position="323"/>
    </location>
</feature>
<evidence type="ECO:0000313" key="17">
    <source>
        <dbReference type="EMBL" id="TPP60836.1"/>
    </source>
</evidence>
<keyword evidence="6" id="KW-0851">Voltage-gated channel</keyword>
<evidence type="ECO:0000256" key="14">
    <source>
        <dbReference type="SAM" id="Phobius"/>
    </source>
</evidence>
<feature type="domain" description="Ion transport" evidence="15">
    <location>
        <begin position="95"/>
        <end position="326"/>
    </location>
</feature>
<evidence type="ECO:0000256" key="7">
    <source>
        <dbReference type="ARBA" id="ARBA00022958"/>
    </source>
</evidence>
<evidence type="ECO:0000256" key="2">
    <source>
        <dbReference type="ARBA" id="ARBA00022448"/>
    </source>
</evidence>
<feature type="compositionally biased region" description="Polar residues" evidence="13">
    <location>
        <begin position="817"/>
        <end position="831"/>
    </location>
</feature>
<dbReference type="PRINTS" id="PR00169">
    <property type="entry name" value="KCHANNEL"/>
</dbReference>
<keyword evidence="5 14" id="KW-0812">Transmembrane</keyword>
<protein>
    <submittedName>
        <fullName evidence="17">Potassium voltage-gated channel subfamily KQT member 1</fullName>
    </submittedName>
</protein>
<dbReference type="FunFam" id="1.10.287.70:FF:000016">
    <property type="entry name" value="Putative potassium voltage-gated channel subfamily KQT member 2"/>
    <property type="match status" value="1"/>
</dbReference>
<dbReference type="AlphaFoldDB" id="A0A504YKE9"/>
<evidence type="ECO:0000256" key="10">
    <source>
        <dbReference type="ARBA" id="ARBA00023136"/>
    </source>
</evidence>
<dbReference type="Gene3D" id="6.10.140.1910">
    <property type="match status" value="2"/>
</dbReference>
<keyword evidence="10 14" id="KW-0472">Membrane</keyword>
<keyword evidence="8 14" id="KW-1133">Transmembrane helix</keyword>
<evidence type="ECO:0000259" key="15">
    <source>
        <dbReference type="Pfam" id="PF00520"/>
    </source>
</evidence>
<comment type="subcellular location">
    <subcellularLocation>
        <location evidence="1">Cell membrane</location>
        <topology evidence="1">Multi-pass membrane protein</topology>
    </subcellularLocation>
</comment>
<dbReference type="GO" id="GO:0005249">
    <property type="term" value="F:voltage-gated potassium channel activity"/>
    <property type="evidence" value="ECO:0007669"/>
    <property type="project" value="InterPro"/>
</dbReference>
<feature type="compositionally biased region" description="Polar residues" evidence="13">
    <location>
        <begin position="21"/>
        <end position="34"/>
    </location>
</feature>
<dbReference type="Pfam" id="PF03520">
    <property type="entry name" value="KCNQ_channel"/>
    <property type="match status" value="1"/>
</dbReference>
<keyword evidence="18" id="KW-1185">Reference proteome</keyword>
<dbReference type="OrthoDB" id="8879391at2759"/>
<dbReference type="InterPro" id="IPR003937">
    <property type="entry name" value="K_chnl_volt-dep_KCNQ"/>
</dbReference>
<dbReference type="EMBL" id="SUNJ01008906">
    <property type="protein sequence ID" value="TPP60836.1"/>
    <property type="molecule type" value="Genomic_DNA"/>
</dbReference>
<evidence type="ECO:0000256" key="11">
    <source>
        <dbReference type="ARBA" id="ARBA00023303"/>
    </source>
</evidence>
<dbReference type="PRINTS" id="PR01459">
    <property type="entry name" value="KCNQCHANNEL"/>
</dbReference>
<dbReference type="InterPro" id="IPR005821">
    <property type="entry name" value="Ion_trans_dom"/>
</dbReference>
<evidence type="ECO:0000256" key="1">
    <source>
        <dbReference type="ARBA" id="ARBA00004651"/>
    </source>
</evidence>
<evidence type="ECO:0000256" key="4">
    <source>
        <dbReference type="ARBA" id="ARBA00022538"/>
    </source>
</evidence>
<dbReference type="Pfam" id="PF00520">
    <property type="entry name" value="Ion_trans"/>
    <property type="match status" value="1"/>
</dbReference>
<evidence type="ECO:0000313" key="18">
    <source>
        <dbReference type="Proteomes" id="UP000316759"/>
    </source>
</evidence>
<feature type="transmembrane region" description="Helical" evidence="14">
    <location>
        <begin position="172"/>
        <end position="191"/>
    </location>
</feature>
<dbReference type="InterPro" id="IPR013821">
    <property type="entry name" value="K_chnl_volt-dep_KCNQ_C"/>
</dbReference>
<feature type="region of interest" description="Disordered" evidence="13">
    <location>
        <begin position="532"/>
        <end position="554"/>
    </location>
</feature>
<feature type="compositionally biased region" description="Polar residues" evidence="13">
    <location>
        <begin position="534"/>
        <end position="547"/>
    </location>
</feature>
<evidence type="ECO:0000256" key="3">
    <source>
        <dbReference type="ARBA" id="ARBA00022475"/>
    </source>
</evidence>
<dbReference type="Gene3D" id="1.10.287.70">
    <property type="match status" value="1"/>
</dbReference>
<keyword evidence="9" id="KW-0406">Ion transport</keyword>
<evidence type="ECO:0000256" key="6">
    <source>
        <dbReference type="ARBA" id="ARBA00022882"/>
    </source>
</evidence>
<feature type="region of interest" description="Disordered" evidence="13">
    <location>
        <begin position="815"/>
        <end position="857"/>
    </location>
</feature>
<dbReference type="Proteomes" id="UP000316759">
    <property type="component" value="Unassembled WGS sequence"/>
</dbReference>
<name>A0A504YKE9_FASGI</name>
<dbReference type="Gene3D" id="1.20.120.350">
    <property type="entry name" value="Voltage-gated potassium channels. Chain C"/>
    <property type="match status" value="1"/>
</dbReference>
<organism evidence="17 18">
    <name type="scientific">Fasciola gigantica</name>
    <name type="common">Giant liver fluke</name>
    <dbReference type="NCBI Taxonomy" id="46835"/>
    <lineage>
        <taxon>Eukaryota</taxon>
        <taxon>Metazoa</taxon>
        <taxon>Spiralia</taxon>
        <taxon>Lophotrochozoa</taxon>
        <taxon>Platyhelminthes</taxon>
        <taxon>Trematoda</taxon>
        <taxon>Digenea</taxon>
        <taxon>Plagiorchiida</taxon>
        <taxon>Echinostomata</taxon>
        <taxon>Echinostomatoidea</taxon>
        <taxon>Fasciolidae</taxon>
        <taxon>Fasciola</taxon>
    </lineage>
</organism>
<feature type="domain" description="Potassium channel voltage dependent KCNQ C-terminal" evidence="16">
    <location>
        <begin position="550"/>
        <end position="672"/>
    </location>
</feature>
<accession>A0A504YKE9</accession>
<dbReference type="STRING" id="46835.A0A504YKE9"/>
<keyword evidence="3" id="KW-1003">Cell membrane</keyword>
<feature type="transmembrane region" description="Helical" evidence="14">
    <location>
        <begin position="98"/>
        <end position="120"/>
    </location>
</feature>
<feature type="transmembrane region" description="Helical" evidence="14">
    <location>
        <begin position="126"/>
        <end position="151"/>
    </location>
</feature>
<evidence type="ECO:0000259" key="16">
    <source>
        <dbReference type="Pfam" id="PF03520"/>
    </source>
</evidence>
<reference evidence="17 18" key="1">
    <citation type="submission" date="2019-04" db="EMBL/GenBank/DDBJ databases">
        <title>Annotation for the trematode Fasciola gigantica.</title>
        <authorList>
            <person name="Choi Y.-J."/>
        </authorList>
    </citation>
    <scope>NUCLEOTIDE SEQUENCE [LARGE SCALE GENOMIC DNA]</scope>
    <source>
        <strain evidence="17">Uganda_cow_1</strain>
    </source>
</reference>
<gene>
    <name evidence="17" type="ORF">FGIG_01173</name>
</gene>
<keyword evidence="2" id="KW-0813">Transport</keyword>
<proteinExistence type="predicted"/>
<dbReference type="InterPro" id="IPR027359">
    <property type="entry name" value="Volt_channel_dom_sf"/>
</dbReference>
<feature type="transmembrane region" description="Helical" evidence="14">
    <location>
        <begin position="237"/>
        <end position="257"/>
    </location>
</feature>
<keyword evidence="4" id="KW-0633">Potassium transport</keyword>
<evidence type="ECO:0000256" key="5">
    <source>
        <dbReference type="ARBA" id="ARBA00022692"/>
    </source>
</evidence>
<keyword evidence="7" id="KW-0630">Potassium</keyword>
<feature type="compositionally biased region" description="Polar residues" evidence="13">
    <location>
        <begin position="839"/>
        <end position="848"/>
    </location>
</feature>
<dbReference type="SUPFAM" id="SSF81324">
    <property type="entry name" value="Voltage-gated potassium channels"/>
    <property type="match status" value="1"/>
</dbReference>
<keyword evidence="11" id="KW-0407">Ion channel</keyword>
<dbReference type="PANTHER" id="PTHR47735:SF9">
    <property type="entry name" value="POTASSIUM VOLTAGE-GATED CHANNEL SUBFAMILY KQT MEMBER 4-LIKE ISOFORM X1"/>
    <property type="match status" value="1"/>
</dbReference>
<sequence length="857" mass="96456">MEEWASGVPHSSCPIVRIASPTPSNGQSESQETYTDLDFGSSKPHGLRVPNKTLLDLRRTSLHGKPIPIRQCRTDVRYRRLQARIYNFLERPKTWRSMIYHVAVFACVFICLQFSVLSTLKDFEKIAGISLFYLEMFMLFWFFAEYCIRVWSAGCRSRYQTWRGRLRFMHRPFCLVDATVIVASIVVLSMGTDSQRFAASPLRGLRFFQILRMIRMDRRGGSWKLLASVVWAHRQELFTTVYIGFLGLISSSFLVYLLEREVNDKIKSYADALWWGVVTLCTVGYGDTVPKTWMGKMVAACCAVAGISFFALPAGILGSGFALKVQQHQREKHLIRRRVPAATLIQSLWRCYAADVDSTSVATWKIHMTPLKANVSESGEKAPSRLSRFTNVKKKAQYTTSVGSVMSTEILSGPTPAVNRFSTFASIRNALNESMSTDSQPWKSGMRARPNREVIPADGCSEDRLNIQLSDMFVPHSNRFLSTQNGMTDLSACDDFTLSSVGRDLAKANRNNSGLRLKFRTLAHTVRSHMNMASADSPTSLSQNVESPSRGAEGDIEALEPSVRLLTNAEKNAVRSIRKIKFFVARRKFREALRPYDVKDVIEQYSAGHLDMLGRIKLLQSRLDQMLGRPGTKDEGSIDPQIPLALRIVKIEQKINSIEAKLNVLIDLHTANQNKQGKCGSYAWTTTAETDRRNDLHPVFDNSTEKNWYRRSGRVTYRDQARMGLRHLSLPEEYVDIETIKEEVDLALDTHFSPARNPPQFYALAEKDDDSPDERDLLHPSATELVPLSTAHGPRFTVSSDDLLNISQNEVYPLESEMSSATTDASLSNTARDVAGLQSDVSSGSGPQNKDETKFET</sequence>
<feature type="region of interest" description="Disordered" evidence="13">
    <location>
        <begin position="15"/>
        <end position="45"/>
    </location>
</feature>